<dbReference type="PANTHER" id="PTHR46028">
    <property type="entry name" value="KYNURENINE 3-MONOOXYGENASE"/>
    <property type="match status" value="1"/>
</dbReference>
<dbReference type="PRINTS" id="PR00420">
    <property type="entry name" value="RNGMNOXGNASE"/>
</dbReference>
<dbReference type="InterPro" id="IPR036188">
    <property type="entry name" value="FAD/NAD-bd_sf"/>
</dbReference>
<dbReference type="Pfam" id="PF01494">
    <property type="entry name" value="FAD_binding_3"/>
    <property type="match status" value="1"/>
</dbReference>
<evidence type="ECO:0000259" key="7">
    <source>
        <dbReference type="Pfam" id="PF01494"/>
    </source>
</evidence>
<comment type="cofactor">
    <cofactor evidence="1">
        <name>FAD</name>
        <dbReference type="ChEBI" id="CHEBI:57692"/>
    </cofactor>
</comment>
<keyword evidence="2" id="KW-0285">Flavoprotein</keyword>
<gene>
    <name evidence="8" type="ORF">SO694_00030020</name>
</gene>
<reference evidence="8 9" key="1">
    <citation type="submission" date="2024-03" db="EMBL/GenBank/DDBJ databases">
        <title>Aureococcus anophagefferens CCMP1851 and Kratosvirus quantuckense: Draft genome of a second virus-susceptible host strain in the model system.</title>
        <authorList>
            <person name="Chase E."/>
            <person name="Truchon A.R."/>
            <person name="Schepens W."/>
            <person name="Wilhelm S.W."/>
        </authorList>
    </citation>
    <scope>NUCLEOTIDE SEQUENCE [LARGE SCALE GENOMIC DNA]</scope>
    <source>
        <strain evidence="8 9">CCMP1851</strain>
    </source>
</reference>
<keyword evidence="5" id="KW-0560">Oxidoreductase</keyword>
<evidence type="ECO:0000256" key="2">
    <source>
        <dbReference type="ARBA" id="ARBA00022630"/>
    </source>
</evidence>
<comment type="caution">
    <text evidence="8">The sequence shown here is derived from an EMBL/GenBank/DDBJ whole genome shotgun (WGS) entry which is preliminary data.</text>
</comment>
<organism evidence="8 9">
    <name type="scientific">Aureococcus anophagefferens</name>
    <name type="common">Harmful bloom alga</name>
    <dbReference type="NCBI Taxonomy" id="44056"/>
    <lineage>
        <taxon>Eukaryota</taxon>
        <taxon>Sar</taxon>
        <taxon>Stramenopiles</taxon>
        <taxon>Ochrophyta</taxon>
        <taxon>Pelagophyceae</taxon>
        <taxon>Pelagomonadales</taxon>
        <taxon>Pelagomonadaceae</taxon>
        <taxon>Aureococcus</taxon>
    </lineage>
</organism>
<keyword evidence="6" id="KW-0503">Monooxygenase</keyword>
<sequence length="491" mass="52261">MGLFASKPAPYADGETSITIVGAGLVGSLLAVVLRSKGYDVRIFERYGDIRAIPSVGRSINLVATVRGLRALRALPPDVCERLLQLGTKVTGRVIHTTDGEALFQRYGKDDSEFNYSISRYELNKFLLSEAERAGAEIRFGHRLVGVDPEGVTLTFDKGDGAFDVTCLGPVLACDGGGSGVRKALGDVATEALLDSGYKEMLFPKGTSLETHGLHIWPRGTHFLMALANLDGSFTGTIYMVNEGDGATFASLENGGVEAAEKFLEEAYGDALAHLGGAKRAAEQLVKNPRGILGTVRTKTWAFGGKLALVGDAAHAIVPFFGQGMNCGFEDVDVLCALLEAKAPPGSAAPDFAGAFAEYEAKRKRNANAIADMALENYVEMMDRTGDPDFRKAKAVENALENSALGSRFRSRYAMVCYGGGRQPGGVQYDDALQLGKVQWDIVCELAAGLDDPEHAAEHLDEAKAAALLDSKLAPLQAELGVDLSTISHHA</sequence>
<keyword evidence="4" id="KW-0521">NADP</keyword>
<dbReference type="Gene3D" id="3.50.50.60">
    <property type="entry name" value="FAD/NAD(P)-binding domain"/>
    <property type="match status" value="1"/>
</dbReference>
<evidence type="ECO:0000256" key="4">
    <source>
        <dbReference type="ARBA" id="ARBA00022857"/>
    </source>
</evidence>
<name>A0ABR1FJU8_AURAN</name>
<dbReference type="PANTHER" id="PTHR46028:SF2">
    <property type="entry name" value="KYNURENINE 3-MONOOXYGENASE"/>
    <property type="match status" value="1"/>
</dbReference>
<evidence type="ECO:0000256" key="5">
    <source>
        <dbReference type="ARBA" id="ARBA00023002"/>
    </source>
</evidence>
<evidence type="ECO:0000313" key="8">
    <source>
        <dbReference type="EMBL" id="KAK7232187.1"/>
    </source>
</evidence>
<protein>
    <recommendedName>
        <fullName evidence="7">FAD-binding domain-containing protein</fullName>
    </recommendedName>
</protein>
<evidence type="ECO:0000256" key="6">
    <source>
        <dbReference type="ARBA" id="ARBA00023033"/>
    </source>
</evidence>
<keyword evidence="9" id="KW-1185">Reference proteome</keyword>
<keyword evidence="3" id="KW-0274">FAD</keyword>
<proteinExistence type="predicted"/>
<evidence type="ECO:0000313" key="9">
    <source>
        <dbReference type="Proteomes" id="UP001363151"/>
    </source>
</evidence>
<dbReference type="InterPro" id="IPR002938">
    <property type="entry name" value="FAD-bd"/>
</dbReference>
<accession>A0ABR1FJU8</accession>
<dbReference type="Proteomes" id="UP001363151">
    <property type="component" value="Unassembled WGS sequence"/>
</dbReference>
<dbReference type="EMBL" id="JBBJCI010000370">
    <property type="protein sequence ID" value="KAK7232187.1"/>
    <property type="molecule type" value="Genomic_DNA"/>
</dbReference>
<feature type="domain" description="FAD-binding" evidence="7">
    <location>
        <begin position="15"/>
        <end position="372"/>
    </location>
</feature>
<evidence type="ECO:0000256" key="3">
    <source>
        <dbReference type="ARBA" id="ARBA00022827"/>
    </source>
</evidence>
<dbReference type="SUPFAM" id="SSF51905">
    <property type="entry name" value="FAD/NAD(P)-binding domain"/>
    <property type="match status" value="1"/>
</dbReference>
<evidence type="ECO:0000256" key="1">
    <source>
        <dbReference type="ARBA" id="ARBA00001974"/>
    </source>
</evidence>